<keyword evidence="2" id="KW-0812">Transmembrane</keyword>
<evidence type="ECO:0000256" key="2">
    <source>
        <dbReference type="SAM" id="Phobius"/>
    </source>
</evidence>
<accession>A0AAE1JL42</accession>
<comment type="caution">
    <text evidence="3">The sequence shown here is derived from an EMBL/GenBank/DDBJ whole genome shotgun (WGS) entry which is preliminary data.</text>
</comment>
<keyword evidence="2" id="KW-1133">Transmembrane helix</keyword>
<evidence type="ECO:0008006" key="5">
    <source>
        <dbReference type="Google" id="ProtNLM"/>
    </source>
</evidence>
<evidence type="ECO:0000313" key="3">
    <source>
        <dbReference type="EMBL" id="KAK4272712.1"/>
    </source>
</evidence>
<dbReference type="Proteomes" id="UP001293593">
    <property type="component" value="Unassembled WGS sequence"/>
</dbReference>
<protein>
    <recommendedName>
        <fullName evidence="5">Transmembrane protein</fullName>
    </recommendedName>
</protein>
<proteinExistence type="predicted"/>
<dbReference type="PANTHER" id="PTHR37741:SF1">
    <property type="entry name" value="TRANSMEMBRANE PROTEIN"/>
    <property type="match status" value="1"/>
</dbReference>
<name>A0AAE1JL42_9FABA</name>
<dbReference type="AlphaFoldDB" id="A0AAE1JL42"/>
<sequence>MATPLENSHETFPTSDLDGELNPGANRQVQVDPISSEIAASKEQTEAKLKKEREQKEAMRTLKSAIIIAGIVAAVAGAAFAITKKLKEK</sequence>
<feature type="transmembrane region" description="Helical" evidence="2">
    <location>
        <begin position="65"/>
        <end position="83"/>
    </location>
</feature>
<organism evidence="3 4">
    <name type="scientific">Acacia crassicarpa</name>
    <name type="common">northern wattle</name>
    <dbReference type="NCBI Taxonomy" id="499986"/>
    <lineage>
        <taxon>Eukaryota</taxon>
        <taxon>Viridiplantae</taxon>
        <taxon>Streptophyta</taxon>
        <taxon>Embryophyta</taxon>
        <taxon>Tracheophyta</taxon>
        <taxon>Spermatophyta</taxon>
        <taxon>Magnoliopsida</taxon>
        <taxon>eudicotyledons</taxon>
        <taxon>Gunneridae</taxon>
        <taxon>Pentapetalae</taxon>
        <taxon>rosids</taxon>
        <taxon>fabids</taxon>
        <taxon>Fabales</taxon>
        <taxon>Fabaceae</taxon>
        <taxon>Caesalpinioideae</taxon>
        <taxon>mimosoid clade</taxon>
        <taxon>Acacieae</taxon>
        <taxon>Acacia</taxon>
    </lineage>
</organism>
<evidence type="ECO:0000313" key="4">
    <source>
        <dbReference type="Proteomes" id="UP001293593"/>
    </source>
</evidence>
<dbReference type="EMBL" id="JAWXYG010000005">
    <property type="protein sequence ID" value="KAK4272712.1"/>
    <property type="molecule type" value="Genomic_DNA"/>
</dbReference>
<reference evidence="3" key="1">
    <citation type="submission" date="2023-10" db="EMBL/GenBank/DDBJ databases">
        <title>Chromosome-level genome of the transformable northern wattle, Acacia crassicarpa.</title>
        <authorList>
            <person name="Massaro I."/>
            <person name="Sinha N.R."/>
            <person name="Poethig S."/>
            <person name="Leichty A.R."/>
        </authorList>
    </citation>
    <scope>NUCLEOTIDE SEQUENCE</scope>
    <source>
        <strain evidence="3">Acra3RX</strain>
        <tissue evidence="3">Leaf</tissue>
    </source>
</reference>
<gene>
    <name evidence="3" type="ORF">QN277_021228</name>
</gene>
<keyword evidence="4" id="KW-1185">Reference proteome</keyword>
<feature type="region of interest" description="Disordered" evidence="1">
    <location>
        <begin position="1"/>
        <end position="52"/>
    </location>
</feature>
<dbReference type="PANTHER" id="PTHR37741">
    <property type="entry name" value="TRANSMEMBRANE PROTEIN"/>
    <property type="match status" value="1"/>
</dbReference>
<keyword evidence="2" id="KW-0472">Membrane</keyword>
<feature type="compositionally biased region" description="Basic and acidic residues" evidence="1">
    <location>
        <begin position="43"/>
        <end position="52"/>
    </location>
</feature>
<evidence type="ECO:0000256" key="1">
    <source>
        <dbReference type="SAM" id="MobiDB-lite"/>
    </source>
</evidence>